<gene>
    <name evidence="1" type="ORF">Hamer_G001891</name>
</gene>
<reference evidence="1" key="1">
    <citation type="journal article" date="2021" name="Sci. Adv.">
        <title>The American lobster genome reveals insights on longevity, neural, and immune adaptations.</title>
        <authorList>
            <person name="Polinski J.M."/>
            <person name="Zimin A.V."/>
            <person name="Clark K.F."/>
            <person name="Kohn A.B."/>
            <person name="Sadowski N."/>
            <person name="Timp W."/>
            <person name="Ptitsyn A."/>
            <person name="Khanna P."/>
            <person name="Romanova D.Y."/>
            <person name="Williams P."/>
            <person name="Greenwood S.J."/>
            <person name="Moroz L.L."/>
            <person name="Walt D.R."/>
            <person name="Bodnar A.G."/>
        </authorList>
    </citation>
    <scope>NUCLEOTIDE SEQUENCE</scope>
    <source>
        <strain evidence="1">GMGI-L3</strain>
    </source>
</reference>
<dbReference type="AlphaFoldDB" id="A0A8J5JWH6"/>
<evidence type="ECO:0000313" key="2">
    <source>
        <dbReference type="Proteomes" id="UP000747542"/>
    </source>
</evidence>
<evidence type="ECO:0000313" key="1">
    <source>
        <dbReference type="EMBL" id="KAG7160599.1"/>
    </source>
</evidence>
<dbReference type="Proteomes" id="UP000747542">
    <property type="component" value="Unassembled WGS sequence"/>
</dbReference>
<name>A0A8J5JWH6_HOMAM</name>
<proteinExistence type="predicted"/>
<sequence>MDSTETGGGTMYKAHAWKRIGRTGGGEGVRGCWVRGGVRGGVAVSEGEGSGSVGREGVKCWVGCRQPAG</sequence>
<comment type="caution">
    <text evidence="1">The sequence shown here is derived from an EMBL/GenBank/DDBJ whole genome shotgun (WGS) entry which is preliminary data.</text>
</comment>
<protein>
    <submittedName>
        <fullName evidence="1">Uncharacterized protein</fullName>
    </submittedName>
</protein>
<dbReference type="EMBL" id="JAHLQT010031306">
    <property type="protein sequence ID" value="KAG7160599.1"/>
    <property type="molecule type" value="Genomic_DNA"/>
</dbReference>
<accession>A0A8J5JWH6</accession>
<organism evidence="1 2">
    <name type="scientific">Homarus americanus</name>
    <name type="common">American lobster</name>
    <dbReference type="NCBI Taxonomy" id="6706"/>
    <lineage>
        <taxon>Eukaryota</taxon>
        <taxon>Metazoa</taxon>
        <taxon>Ecdysozoa</taxon>
        <taxon>Arthropoda</taxon>
        <taxon>Crustacea</taxon>
        <taxon>Multicrustacea</taxon>
        <taxon>Malacostraca</taxon>
        <taxon>Eumalacostraca</taxon>
        <taxon>Eucarida</taxon>
        <taxon>Decapoda</taxon>
        <taxon>Pleocyemata</taxon>
        <taxon>Astacidea</taxon>
        <taxon>Nephropoidea</taxon>
        <taxon>Nephropidae</taxon>
        <taxon>Homarus</taxon>
    </lineage>
</organism>
<keyword evidence="2" id="KW-1185">Reference proteome</keyword>